<name>G0UWE4_TRYCI</name>
<gene>
    <name evidence="1" type="ORF">TCIL3000_10_4730</name>
</gene>
<dbReference type="Pfam" id="PF17371">
    <property type="entry name" value="DUF5393"/>
    <property type="match status" value="1"/>
</dbReference>
<evidence type="ECO:0000313" key="1">
    <source>
        <dbReference type="EMBL" id="CCC93710.1"/>
    </source>
</evidence>
<sequence length="602" mass="67252">MLPTGMTCSPPRVSPARSNLVGENRALMHVLTRSSNTCLCPADIVRNAISGGVVGAFTDDKNRYHDQVFLPSSCDVAMIACLITEGFFAPFLHRTLGDQFRRCTIVTESCCFEPLFIPVLLFPDCFYDSELADPPVSRPLFVAPCSENTSITSNSCESSSLTITDVFELHRLRQQVGVLLFKSINEIIRDAEVCKLKANKTCTTELGMASSIIALFYEVKMLLLCCIVSTERAYPEGGTLPVDAARTARSWFEEIFSVKELQRIFSERSRGGVDGVQEWFDSMLNSVTAATPARSVNPQELLQRLHLEVVEEGQKVAGTPLQLLHRPHDSSSTNIYQLNFVHCPLPHLPIQTGELTFFSAKDSVEPLLCDSVPSELSLLLRRCTTVKMTPTELREGEAQLAANPWWMQRARVKESIHRDVSNLQFLRSVLEKNCSFLTKLVQWLQEFPPPGLGDASLCDNKASLVKRTNGKCSANRTGDTENVKKQTEWDLITFSQVINRVVQELPFATSVAQFVRELVSCDLLSEEQFCEWMAHSIEDLKTKPPATVGCFAALVTFVLLHRNWKLPGNLLKVAVDLCSQNLQQQDCVRLLGFLNPREQRAV</sequence>
<proteinExistence type="predicted"/>
<organism evidence="1">
    <name type="scientific">Trypanosoma congolense (strain IL3000)</name>
    <dbReference type="NCBI Taxonomy" id="1068625"/>
    <lineage>
        <taxon>Eukaryota</taxon>
        <taxon>Discoba</taxon>
        <taxon>Euglenozoa</taxon>
        <taxon>Kinetoplastea</taxon>
        <taxon>Metakinetoplastina</taxon>
        <taxon>Trypanosomatida</taxon>
        <taxon>Trypanosomatidae</taxon>
        <taxon>Trypanosoma</taxon>
        <taxon>Nannomonas</taxon>
    </lineage>
</organism>
<protein>
    <submittedName>
        <fullName evidence="1">Uncharacterized protein</fullName>
    </submittedName>
</protein>
<reference evidence="1" key="1">
    <citation type="journal article" date="2012" name="Proc. Natl. Acad. Sci. U.S.A.">
        <title>Antigenic diversity is generated by distinct evolutionary mechanisms in African trypanosome species.</title>
        <authorList>
            <person name="Jackson A.P."/>
            <person name="Berry A."/>
            <person name="Aslett M."/>
            <person name="Allison H.C."/>
            <person name="Burton P."/>
            <person name="Vavrova-Anderson J."/>
            <person name="Brown R."/>
            <person name="Browne H."/>
            <person name="Corton N."/>
            <person name="Hauser H."/>
            <person name="Gamble J."/>
            <person name="Gilderthorp R."/>
            <person name="Marcello L."/>
            <person name="McQuillan J."/>
            <person name="Otto T.D."/>
            <person name="Quail M.A."/>
            <person name="Sanders M.J."/>
            <person name="van Tonder A."/>
            <person name="Ginger M.L."/>
            <person name="Field M.C."/>
            <person name="Barry J.D."/>
            <person name="Hertz-Fowler C."/>
            <person name="Berriman M."/>
        </authorList>
    </citation>
    <scope>NUCLEOTIDE SEQUENCE</scope>
    <source>
        <strain evidence="1">IL3000</strain>
    </source>
</reference>
<dbReference type="AlphaFoldDB" id="G0UWE4"/>
<dbReference type="VEuPathDB" id="TriTrypDB:TcIL3000_10_4730"/>
<dbReference type="InterPro" id="IPR035155">
    <property type="entry name" value="DUF5393"/>
</dbReference>
<accession>G0UWE4</accession>
<dbReference type="EMBL" id="HE575323">
    <property type="protein sequence ID" value="CCC93710.1"/>
    <property type="molecule type" value="Genomic_DNA"/>
</dbReference>